<dbReference type="Proteomes" id="UP000008021">
    <property type="component" value="Chromosome 6"/>
</dbReference>
<name>A0A0E0DXZ2_9ORYZ</name>
<keyword evidence="2" id="KW-1185">Reference proteome</keyword>
<organism evidence="1">
    <name type="scientific">Oryza meridionalis</name>
    <dbReference type="NCBI Taxonomy" id="40149"/>
    <lineage>
        <taxon>Eukaryota</taxon>
        <taxon>Viridiplantae</taxon>
        <taxon>Streptophyta</taxon>
        <taxon>Embryophyta</taxon>
        <taxon>Tracheophyta</taxon>
        <taxon>Spermatophyta</taxon>
        <taxon>Magnoliopsida</taxon>
        <taxon>Liliopsida</taxon>
        <taxon>Poales</taxon>
        <taxon>Poaceae</taxon>
        <taxon>BOP clade</taxon>
        <taxon>Oryzoideae</taxon>
        <taxon>Oryzeae</taxon>
        <taxon>Oryzinae</taxon>
        <taxon>Oryza</taxon>
    </lineage>
</organism>
<dbReference type="Gramene" id="OMERI06G06400.1">
    <property type="protein sequence ID" value="OMERI06G06400.1"/>
    <property type="gene ID" value="OMERI06G06400"/>
</dbReference>
<dbReference type="HOGENOM" id="CLU_2350297_0_0_1"/>
<accession>A0A0E0DXZ2</accession>
<protein>
    <submittedName>
        <fullName evidence="1">Uncharacterized protein</fullName>
    </submittedName>
</protein>
<evidence type="ECO:0000313" key="1">
    <source>
        <dbReference type="EnsemblPlants" id="OMERI06G06400.1"/>
    </source>
</evidence>
<proteinExistence type="predicted"/>
<sequence>MAPLLHHALCSSSSEASSHRLDRAYESREAEVDFLGRRVYMRKGSHVALNVQGVGNGENRANCFKKWLHLLVRCINTESIMRLVASLIKPSPLSCTS</sequence>
<dbReference type="AlphaFoldDB" id="A0A0E0DXZ2"/>
<reference evidence="1" key="2">
    <citation type="submission" date="2018-05" db="EMBL/GenBank/DDBJ databases">
        <title>OmerRS3 (Oryza meridionalis Reference Sequence Version 3).</title>
        <authorList>
            <person name="Zhang J."/>
            <person name="Kudrna D."/>
            <person name="Lee S."/>
            <person name="Talag J."/>
            <person name="Welchert J."/>
            <person name="Wing R.A."/>
        </authorList>
    </citation>
    <scope>NUCLEOTIDE SEQUENCE [LARGE SCALE GENOMIC DNA]</scope>
    <source>
        <strain evidence="1">cv. OR44</strain>
    </source>
</reference>
<evidence type="ECO:0000313" key="2">
    <source>
        <dbReference type="Proteomes" id="UP000008021"/>
    </source>
</evidence>
<reference evidence="1" key="1">
    <citation type="submission" date="2015-04" db="UniProtKB">
        <authorList>
            <consortium name="EnsemblPlants"/>
        </authorList>
    </citation>
    <scope>IDENTIFICATION</scope>
</reference>
<dbReference type="EnsemblPlants" id="OMERI06G06400.1">
    <property type="protein sequence ID" value="OMERI06G06400.1"/>
    <property type="gene ID" value="OMERI06G06400"/>
</dbReference>